<dbReference type="Proteomes" id="UP000199645">
    <property type="component" value="Unassembled WGS sequence"/>
</dbReference>
<dbReference type="AlphaFoldDB" id="A0A1I2GTL5"/>
<sequence>MPEFDVALFSQPQMFTEPFGGVLSSVRASVEGFRASFVQATTRAGTDWKGEAADAHREAAKKRADAMDRLQQALANAGRVVQSGGQEMAAMVNALRQFVNSMMSAGFVVMPGGVVLPGPPHYAEATAAGPAGPAVLAAYQAVAADLSVAIRTQVVALTALDSATASALQAVLAGLATVQNLSPGVPDAAAEGFDPNTALNENRYGPLLEWTTPGRNPGDPPIVETRGTTMETYLDTTDLPETGTRGERRIPGGVNPAGYDPTVHARGHLRADTLGGSHSDPENFVTLFHRYDPGDPHINETPMREIEMRVRRVIEGRQAGVPAQNVRYRVEALGDERLPHSVRITALGDRGYRETAVIPNW</sequence>
<dbReference type="EMBL" id="FONV01000007">
    <property type="protein sequence ID" value="SFF21284.1"/>
    <property type="molecule type" value="Genomic_DNA"/>
</dbReference>
<dbReference type="STRING" id="35752.SAMN05421541_107206"/>
<dbReference type="InterPro" id="IPR036689">
    <property type="entry name" value="ESAT-6-like_sf"/>
</dbReference>
<name>A0A1I2GTL5_9ACTN</name>
<dbReference type="SUPFAM" id="SSF140453">
    <property type="entry name" value="EsxAB dimer-like"/>
    <property type="match status" value="1"/>
</dbReference>
<dbReference type="Gene3D" id="1.10.287.1060">
    <property type="entry name" value="ESAT-6-like"/>
    <property type="match status" value="1"/>
</dbReference>
<feature type="region of interest" description="Disordered" evidence="1">
    <location>
        <begin position="236"/>
        <end position="259"/>
    </location>
</feature>
<dbReference type="OrthoDB" id="3387628at2"/>
<dbReference type="RefSeq" id="WP_093616150.1">
    <property type="nucleotide sequence ID" value="NZ_BOMT01000043.1"/>
</dbReference>
<evidence type="ECO:0000256" key="1">
    <source>
        <dbReference type="SAM" id="MobiDB-lite"/>
    </source>
</evidence>
<evidence type="ECO:0000313" key="2">
    <source>
        <dbReference type="EMBL" id="SFF21284.1"/>
    </source>
</evidence>
<gene>
    <name evidence="2" type="ORF">SAMN05421541_107206</name>
</gene>
<evidence type="ECO:0008006" key="4">
    <source>
        <dbReference type="Google" id="ProtNLM"/>
    </source>
</evidence>
<keyword evidence="3" id="KW-1185">Reference proteome</keyword>
<proteinExistence type="predicted"/>
<accession>A0A1I2GTL5</accession>
<protein>
    <recommendedName>
        <fullName evidence="4">DNA/RNA non-specific endonuclease</fullName>
    </recommendedName>
</protein>
<dbReference type="InterPro" id="IPR044929">
    <property type="entry name" value="DNA/RNA_non-sp_Endonuclease_sf"/>
</dbReference>
<reference evidence="2 3" key="1">
    <citation type="submission" date="2016-10" db="EMBL/GenBank/DDBJ databases">
        <authorList>
            <person name="de Groot N.N."/>
        </authorList>
    </citation>
    <scope>NUCLEOTIDE SEQUENCE [LARGE SCALE GENOMIC DNA]</scope>
    <source>
        <strain evidence="2 3">DSM 43019</strain>
    </source>
</reference>
<dbReference type="Gene3D" id="3.40.570.10">
    <property type="entry name" value="Extracellular Endonuclease, subunit A"/>
    <property type="match status" value="1"/>
</dbReference>
<evidence type="ECO:0000313" key="3">
    <source>
        <dbReference type="Proteomes" id="UP000199645"/>
    </source>
</evidence>
<organism evidence="2 3">
    <name type="scientific">Actinoplanes philippinensis</name>
    <dbReference type="NCBI Taxonomy" id="35752"/>
    <lineage>
        <taxon>Bacteria</taxon>
        <taxon>Bacillati</taxon>
        <taxon>Actinomycetota</taxon>
        <taxon>Actinomycetes</taxon>
        <taxon>Micromonosporales</taxon>
        <taxon>Micromonosporaceae</taxon>
        <taxon>Actinoplanes</taxon>
    </lineage>
</organism>